<evidence type="ECO:0000313" key="1">
    <source>
        <dbReference type="EMBL" id="OYR17818.1"/>
    </source>
</evidence>
<dbReference type="EMBL" id="NNRK01000017">
    <property type="protein sequence ID" value="OYR17818.1"/>
    <property type="molecule type" value="Genomic_DNA"/>
</dbReference>
<proteinExistence type="predicted"/>
<dbReference type="AlphaFoldDB" id="A0A256FST7"/>
<dbReference type="Proteomes" id="UP000216345">
    <property type="component" value="Unassembled WGS sequence"/>
</dbReference>
<gene>
    <name evidence="1" type="ORF">CEV32_3550</name>
</gene>
<sequence>MAWHTLDRVDNERSACVFLLNCAEFRALIGLAELFMG</sequence>
<protein>
    <submittedName>
        <fullName evidence="1">Uncharacterized protein</fullName>
    </submittedName>
</protein>
<reference evidence="1 2" key="1">
    <citation type="submission" date="2017-07" db="EMBL/GenBank/DDBJ databases">
        <title>Phylogenetic study on the rhizospheric bacterium Ochrobactrum sp. A44.</title>
        <authorList>
            <person name="Krzyzanowska D.M."/>
            <person name="Ossowicki A."/>
            <person name="Rajewska M."/>
            <person name="Maciag T."/>
            <person name="Kaczynski Z."/>
            <person name="Czerwicka M."/>
            <person name="Jafra S."/>
        </authorList>
    </citation>
    <scope>NUCLEOTIDE SEQUENCE [LARGE SCALE GENOMIC DNA]</scope>
    <source>
        <strain evidence="1 2">PR17</strain>
    </source>
</reference>
<evidence type="ECO:0000313" key="2">
    <source>
        <dbReference type="Proteomes" id="UP000216345"/>
    </source>
</evidence>
<organism evidence="1 2">
    <name type="scientific">Brucella rhizosphaerae</name>
    <dbReference type="NCBI Taxonomy" id="571254"/>
    <lineage>
        <taxon>Bacteria</taxon>
        <taxon>Pseudomonadati</taxon>
        <taxon>Pseudomonadota</taxon>
        <taxon>Alphaproteobacteria</taxon>
        <taxon>Hyphomicrobiales</taxon>
        <taxon>Brucellaceae</taxon>
        <taxon>Brucella/Ochrobactrum group</taxon>
        <taxon>Brucella</taxon>
    </lineage>
</organism>
<name>A0A256FST7_9HYPH</name>
<comment type="caution">
    <text evidence="1">The sequence shown here is derived from an EMBL/GenBank/DDBJ whole genome shotgun (WGS) entry which is preliminary data.</text>
</comment>
<accession>A0A256FST7</accession>
<keyword evidence="2" id="KW-1185">Reference proteome</keyword>